<dbReference type="Proteomes" id="UP000237347">
    <property type="component" value="Unassembled WGS sequence"/>
</dbReference>
<organism evidence="2 3">
    <name type="scientific">Quercus suber</name>
    <name type="common">Cork oak</name>
    <dbReference type="NCBI Taxonomy" id="58331"/>
    <lineage>
        <taxon>Eukaryota</taxon>
        <taxon>Viridiplantae</taxon>
        <taxon>Streptophyta</taxon>
        <taxon>Embryophyta</taxon>
        <taxon>Tracheophyta</taxon>
        <taxon>Spermatophyta</taxon>
        <taxon>Magnoliopsida</taxon>
        <taxon>eudicotyledons</taxon>
        <taxon>Gunneridae</taxon>
        <taxon>Pentapetalae</taxon>
        <taxon>rosids</taxon>
        <taxon>fabids</taxon>
        <taxon>Fagales</taxon>
        <taxon>Fagaceae</taxon>
        <taxon>Quercus</taxon>
    </lineage>
</organism>
<protein>
    <submittedName>
        <fullName evidence="2">Uncharacterized protein</fullName>
    </submittedName>
</protein>
<evidence type="ECO:0000313" key="3">
    <source>
        <dbReference type="Proteomes" id="UP000237347"/>
    </source>
</evidence>
<keyword evidence="3" id="KW-1185">Reference proteome</keyword>
<evidence type="ECO:0000313" key="2">
    <source>
        <dbReference type="EMBL" id="KAK7837708.1"/>
    </source>
</evidence>
<evidence type="ECO:0000256" key="1">
    <source>
        <dbReference type="SAM" id="MobiDB-lite"/>
    </source>
</evidence>
<feature type="region of interest" description="Disordered" evidence="1">
    <location>
        <begin position="60"/>
        <end position="79"/>
    </location>
</feature>
<comment type="caution">
    <text evidence="2">The sequence shown here is derived from an EMBL/GenBank/DDBJ whole genome shotgun (WGS) entry which is preliminary data.</text>
</comment>
<name>A0AAW0KEC3_QUESU</name>
<accession>A0AAW0KEC3</accession>
<proteinExistence type="predicted"/>
<reference evidence="2 3" key="1">
    <citation type="journal article" date="2018" name="Sci. Data">
        <title>The draft genome sequence of cork oak.</title>
        <authorList>
            <person name="Ramos A.M."/>
            <person name="Usie A."/>
            <person name="Barbosa P."/>
            <person name="Barros P.M."/>
            <person name="Capote T."/>
            <person name="Chaves I."/>
            <person name="Simoes F."/>
            <person name="Abreu I."/>
            <person name="Carrasquinho I."/>
            <person name="Faro C."/>
            <person name="Guimaraes J.B."/>
            <person name="Mendonca D."/>
            <person name="Nobrega F."/>
            <person name="Rodrigues L."/>
            <person name="Saibo N.J.M."/>
            <person name="Varela M.C."/>
            <person name="Egas C."/>
            <person name="Matos J."/>
            <person name="Miguel C.M."/>
            <person name="Oliveira M.M."/>
            <person name="Ricardo C.P."/>
            <person name="Goncalves S."/>
        </authorList>
    </citation>
    <scope>NUCLEOTIDE SEQUENCE [LARGE SCALE GENOMIC DNA]</scope>
    <source>
        <strain evidence="3">cv. HL8</strain>
    </source>
</reference>
<dbReference type="AlphaFoldDB" id="A0AAW0KEC3"/>
<gene>
    <name evidence="2" type="ORF">CFP56_020855</name>
</gene>
<sequence length="79" mass="9412">MLWNYFGKPDDDLHDLNLGNFFLIQFHAPAQEYVLVFWAALNNVSTRKSLATLRYREREGEKKKTLRHTGNSNSERERR</sequence>
<dbReference type="EMBL" id="PKMF04000323">
    <property type="protein sequence ID" value="KAK7837708.1"/>
    <property type="molecule type" value="Genomic_DNA"/>
</dbReference>